<gene>
    <name evidence="2" type="ORF">METZ01_LOCUS207969</name>
</gene>
<sequence length="68" mass="7588">MVFFIPKVFAVTLSEALSHAYKNNPELNAERENVKVSEEDLNISKGDYLPTLTLSGSKSKEDTNKLTN</sequence>
<evidence type="ECO:0000313" key="2">
    <source>
        <dbReference type="EMBL" id="SVB55115.1"/>
    </source>
</evidence>
<dbReference type="GO" id="GO:0015562">
    <property type="term" value="F:efflux transmembrane transporter activity"/>
    <property type="evidence" value="ECO:0007669"/>
    <property type="project" value="InterPro"/>
</dbReference>
<dbReference type="Gene3D" id="1.20.1600.10">
    <property type="entry name" value="Outer membrane efflux proteins (OEP)"/>
    <property type="match status" value="1"/>
</dbReference>
<dbReference type="SUPFAM" id="SSF56954">
    <property type="entry name" value="Outer membrane efflux proteins (OEP)"/>
    <property type="match status" value="1"/>
</dbReference>
<accession>A0A382EX82</accession>
<name>A0A382EX82_9ZZZZ</name>
<feature type="non-terminal residue" evidence="2">
    <location>
        <position position="68"/>
    </location>
</feature>
<protein>
    <submittedName>
        <fullName evidence="2">Uncharacterized protein</fullName>
    </submittedName>
</protein>
<organism evidence="2">
    <name type="scientific">marine metagenome</name>
    <dbReference type="NCBI Taxonomy" id="408172"/>
    <lineage>
        <taxon>unclassified sequences</taxon>
        <taxon>metagenomes</taxon>
        <taxon>ecological metagenomes</taxon>
    </lineage>
</organism>
<feature type="compositionally biased region" description="Basic and acidic residues" evidence="1">
    <location>
        <begin position="58"/>
        <end position="68"/>
    </location>
</feature>
<proteinExistence type="predicted"/>
<reference evidence="2" key="1">
    <citation type="submission" date="2018-05" db="EMBL/GenBank/DDBJ databases">
        <authorList>
            <person name="Lanie J.A."/>
            <person name="Ng W.-L."/>
            <person name="Kazmierczak K.M."/>
            <person name="Andrzejewski T.M."/>
            <person name="Davidsen T.M."/>
            <person name="Wayne K.J."/>
            <person name="Tettelin H."/>
            <person name="Glass J.I."/>
            <person name="Rusch D."/>
            <person name="Podicherti R."/>
            <person name="Tsui H.-C.T."/>
            <person name="Winkler M.E."/>
        </authorList>
    </citation>
    <scope>NUCLEOTIDE SEQUENCE</scope>
</reference>
<dbReference type="EMBL" id="UINC01046728">
    <property type="protein sequence ID" value="SVB55115.1"/>
    <property type="molecule type" value="Genomic_DNA"/>
</dbReference>
<evidence type="ECO:0000256" key="1">
    <source>
        <dbReference type="SAM" id="MobiDB-lite"/>
    </source>
</evidence>
<dbReference type="AlphaFoldDB" id="A0A382EX82"/>
<feature type="region of interest" description="Disordered" evidence="1">
    <location>
        <begin position="48"/>
        <end position="68"/>
    </location>
</feature>